<dbReference type="Gene3D" id="2.40.160.20">
    <property type="match status" value="1"/>
</dbReference>
<reference evidence="1" key="2">
    <citation type="submission" date="2021-04" db="EMBL/GenBank/DDBJ databases">
        <authorList>
            <person name="Gilroy R."/>
        </authorList>
    </citation>
    <scope>NUCLEOTIDE SEQUENCE</scope>
    <source>
        <strain evidence="1">1719</strain>
    </source>
</reference>
<proteinExistence type="predicted"/>
<organism evidence="1 2">
    <name type="scientific">Candidatus Sphingobacterium stercoripullorum</name>
    <dbReference type="NCBI Taxonomy" id="2838759"/>
    <lineage>
        <taxon>Bacteria</taxon>
        <taxon>Pseudomonadati</taxon>
        <taxon>Bacteroidota</taxon>
        <taxon>Sphingobacteriia</taxon>
        <taxon>Sphingobacteriales</taxon>
        <taxon>Sphingobacteriaceae</taxon>
        <taxon>Sphingobacterium</taxon>
    </lineage>
</organism>
<dbReference type="InterPro" id="IPR018550">
    <property type="entry name" value="Lipid-A_deacylase-rel"/>
</dbReference>
<protein>
    <submittedName>
        <fullName evidence="1">Acyloxyacyl hydrolase</fullName>
    </submittedName>
</protein>
<sequence length="350" mass="39922">MNDRIFSVELDVENGGILAAKDIKEYTFEDAYYNGINLRLGWQKKDSLSTYDKLYNNPTYGIGLYSSTFGKNDIGNPYAIYGFIRVPFHTDFSEKWKFDYRIGLGLSGNFKPYDEQENPLNLVIGSKNNVFIDFGIQTHYQLSEKIRLGMGLSFHHFSNGALQLPNKGINLIPLNVSATYSPSFPNYTPKDSLIDLPRKWLFHINYGAGFKQVDKNNDKLYFKSTLSLYGSKYVNPKWRMGLGVDLFYAESGNDELIAGDRKGKFSSMYSGGPAFYLVHVLNPRLLLNGNIGYYLHKSRFNGEIKKTFLRAGVRYYVYKNINTGVSIKAHLGKADYIEWVVGYTIGERLL</sequence>
<accession>A0A9D1WBN2</accession>
<evidence type="ECO:0000313" key="2">
    <source>
        <dbReference type="Proteomes" id="UP000824156"/>
    </source>
</evidence>
<dbReference type="Proteomes" id="UP000824156">
    <property type="component" value="Unassembled WGS sequence"/>
</dbReference>
<dbReference type="AlphaFoldDB" id="A0A9D1WBN2"/>
<reference evidence="1" key="1">
    <citation type="journal article" date="2021" name="PeerJ">
        <title>Extensive microbial diversity within the chicken gut microbiome revealed by metagenomics and culture.</title>
        <authorList>
            <person name="Gilroy R."/>
            <person name="Ravi A."/>
            <person name="Getino M."/>
            <person name="Pursley I."/>
            <person name="Horton D.L."/>
            <person name="Alikhan N.F."/>
            <person name="Baker D."/>
            <person name="Gharbi K."/>
            <person name="Hall N."/>
            <person name="Watson M."/>
            <person name="Adriaenssens E.M."/>
            <person name="Foster-Nyarko E."/>
            <person name="Jarju S."/>
            <person name="Secka A."/>
            <person name="Antonio M."/>
            <person name="Oren A."/>
            <person name="Chaudhuri R.R."/>
            <person name="La Ragione R."/>
            <person name="Hildebrand F."/>
            <person name="Pallen M.J."/>
        </authorList>
    </citation>
    <scope>NUCLEOTIDE SEQUENCE</scope>
    <source>
        <strain evidence="1">1719</strain>
    </source>
</reference>
<gene>
    <name evidence="1" type="ORF">H9853_12560</name>
</gene>
<dbReference type="Pfam" id="PF09411">
    <property type="entry name" value="PagL"/>
    <property type="match status" value="1"/>
</dbReference>
<keyword evidence="1" id="KW-0378">Hydrolase</keyword>
<dbReference type="EMBL" id="DXEZ01000354">
    <property type="protein sequence ID" value="HIX55843.1"/>
    <property type="molecule type" value="Genomic_DNA"/>
</dbReference>
<dbReference type="GO" id="GO:0016787">
    <property type="term" value="F:hydrolase activity"/>
    <property type="evidence" value="ECO:0007669"/>
    <property type="project" value="UniProtKB-KW"/>
</dbReference>
<name>A0A9D1WBN2_9SPHI</name>
<evidence type="ECO:0000313" key="1">
    <source>
        <dbReference type="EMBL" id="HIX55843.1"/>
    </source>
</evidence>
<comment type="caution">
    <text evidence="1">The sequence shown here is derived from an EMBL/GenBank/DDBJ whole genome shotgun (WGS) entry which is preliminary data.</text>
</comment>